<name>A0A0B5EX53_STRA4</name>
<evidence type="ECO:0000259" key="1">
    <source>
        <dbReference type="Pfam" id="PF00155"/>
    </source>
</evidence>
<dbReference type="InterPro" id="IPR015422">
    <property type="entry name" value="PyrdxlP-dep_Trfase_small"/>
</dbReference>
<dbReference type="SUPFAM" id="SSF53383">
    <property type="entry name" value="PLP-dependent transferases"/>
    <property type="match status" value="1"/>
</dbReference>
<dbReference type="GO" id="GO:0008483">
    <property type="term" value="F:transaminase activity"/>
    <property type="evidence" value="ECO:0007669"/>
    <property type="project" value="UniProtKB-KW"/>
</dbReference>
<dbReference type="GO" id="GO:0030170">
    <property type="term" value="F:pyridoxal phosphate binding"/>
    <property type="evidence" value="ECO:0007669"/>
    <property type="project" value="InterPro"/>
</dbReference>
<dbReference type="KEGG" id="sals:SLNWT_7002"/>
<gene>
    <name evidence="2" type="ORF">SLNWT_7002</name>
</gene>
<dbReference type="InterPro" id="IPR015424">
    <property type="entry name" value="PyrdxlP-dep_Trfase"/>
</dbReference>
<proteinExistence type="predicted"/>
<dbReference type="AlphaFoldDB" id="A0A0B5EX53"/>
<dbReference type="CDD" id="cd00609">
    <property type="entry name" value="AAT_like"/>
    <property type="match status" value="1"/>
</dbReference>
<dbReference type="Pfam" id="PF00155">
    <property type="entry name" value="Aminotran_1_2"/>
    <property type="match status" value="1"/>
</dbReference>
<accession>A0A0B5EX53</accession>
<evidence type="ECO:0000313" key="2">
    <source>
        <dbReference type="EMBL" id="AJE87378.1"/>
    </source>
</evidence>
<keyword evidence="3" id="KW-1185">Reference proteome</keyword>
<feature type="domain" description="Aminotransferase class I/classII large" evidence="1">
    <location>
        <begin position="151"/>
        <end position="362"/>
    </location>
</feature>
<keyword evidence="2" id="KW-0808">Transferase</keyword>
<protein>
    <submittedName>
        <fullName evidence="2">Aminotransferase class I and II</fullName>
    </submittedName>
</protein>
<dbReference type="Gene3D" id="3.90.1150.10">
    <property type="entry name" value="Aspartate Aminotransferase, domain 1"/>
    <property type="match status" value="1"/>
</dbReference>
<evidence type="ECO:0000313" key="3">
    <source>
        <dbReference type="Proteomes" id="UP000031523"/>
    </source>
</evidence>
<dbReference type="PANTHER" id="PTHR43510">
    <property type="entry name" value="AMINOTRANSFERASE FUNCTION, HYPOTHETICAL (EUROFUNG)"/>
    <property type="match status" value="1"/>
</dbReference>
<dbReference type="EMBL" id="CP010519">
    <property type="protein sequence ID" value="AJE87378.1"/>
    <property type="molecule type" value="Genomic_DNA"/>
</dbReference>
<keyword evidence="2" id="KW-0032">Aminotransferase</keyword>
<reference evidence="2 3" key="1">
    <citation type="submission" date="2015-01" db="EMBL/GenBank/DDBJ databases">
        <title>Enhanced salinomycin production by adjusting the supply of polyketide extender units in Streptomyce albus DSM 41398.</title>
        <authorList>
            <person name="Lu C."/>
        </authorList>
    </citation>
    <scope>NUCLEOTIDE SEQUENCE [LARGE SCALE GENOMIC DNA]</scope>
    <source>
        <strain evidence="3">ATCC 21838 / DSM 41398 / FERM P-419 / JCM 4703 / NBRC 107858</strain>
    </source>
</reference>
<dbReference type="Gene3D" id="3.40.640.10">
    <property type="entry name" value="Type I PLP-dependent aspartate aminotransferase-like (Major domain)"/>
    <property type="match status" value="1"/>
</dbReference>
<dbReference type="InterPro" id="IPR004839">
    <property type="entry name" value="Aminotransferase_I/II_large"/>
</dbReference>
<dbReference type="PANTHER" id="PTHR43510:SF1">
    <property type="entry name" value="AMINOTRANSFERASE FUNCTION, HYPOTHETICAL (EUROFUNG)"/>
    <property type="match status" value="1"/>
</dbReference>
<organism evidence="2 3">
    <name type="scientific">Streptomyces albus (strain ATCC 21838 / DSM 41398 / FERM P-419 / JCM 4703 / NBRC 107858)</name>
    <dbReference type="NCBI Taxonomy" id="1081613"/>
    <lineage>
        <taxon>Bacteria</taxon>
        <taxon>Bacillati</taxon>
        <taxon>Actinomycetota</taxon>
        <taxon>Actinomycetes</taxon>
        <taxon>Kitasatosporales</taxon>
        <taxon>Streptomycetaceae</taxon>
        <taxon>Streptomyces</taxon>
    </lineage>
</organism>
<sequence length="378" mass="40835">MSNAGTTSSPNLTHYEILALDAEINVSDGHPRQSLTPGQQEIVARMPEIFSLASREPFADLEARAQRAFLGSMGQHTAPVDEGRVLSCYASSVAMDVVARSLAPRPATIGLIHPTFDNIPDLLIGWGHRLVPLEERALLAGEVPHLPGLDAVFLTVPNNPTGTTLGTRALQRIAETCAEHGKLLILDTCFRGFISGERPDMYALLDATGVEWVMIEDTGKLWPLSELKLGFISHSTNCSLKLAKNLSDVLLSVSPFVLALVAEFAQDGASGGYAQLHSLIRRNRATLAEALSTTEASLSVRHSDVSVALVTLPGSLTSEQAWRELRTAGLHALPCEPFFWADGSRGERFLRIALSRDTAVIAKTAAFLQDYFAFHTSA</sequence>
<dbReference type="InterPro" id="IPR015421">
    <property type="entry name" value="PyrdxlP-dep_Trfase_major"/>
</dbReference>
<dbReference type="Proteomes" id="UP000031523">
    <property type="component" value="Chromosome"/>
</dbReference>